<organism evidence="2 3">
    <name type="scientific">Thioclava nitratireducens</name>
    <dbReference type="NCBI Taxonomy" id="1915078"/>
    <lineage>
        <taxon>Bacteria</taxon>
        <taxon>Pseudomonadati</taxon>
        <taxon>Pseudomonadota</taxon>
        <taxon>Alphaproteobacteria</taxon>
        <taxon>Rhodobacterales</taxon>
        <taxon>Paracoccaceae</taxon>
        <taxon>Thioclava</taxon>
    </lineage>
</organism>
<evidence type="ECO:0000256" key="1">
    <source>
        <dbReference type="SAM" id="SignalP"/>
    </source>
</evidence>
<proteinExistence type="predicted"/>
<keyword evidence="1" id="KW-0732">Signal</keyword>
<sequence>MKTIAITAAALLTGMAFAGAAQAGTSCYTGPVGRDHVNNKTVCGPTRKQQIHIDCFRGPWRETIWDHPQGSFVDDLVAFGYDYGDANGLATQICRNESLVGNPEGLRKELLKAIANDPPGPN</sequence>
<evidence type="ECO:0000313" key="2">
    <source>
        <dbReference type="EMBL" id="AQS49227.1"/>
    </source>
</evidence>
<feature type="signal peptide" evidence="1">
    <location>
        <begin position="1"/>
        <end position="23"/>
    </location>
</feature>
<evidence type="ECO:0000313" key="3">
    <source>
        <dbReference type="Proteomes" id="UP000185622"/>
    </source>
</evidence>
<name>A0ABM6IKM1_9RHOB</name>
<dbReference type="Proteomes" id="UP000185622">
    <property type="component" value="Chromosome"/>
</dbReference>
<gene>
    <name evidence="2" type="ORF">BMG03_16605</name>
</gene>
<reference evidence="2 3" key="1">
    <citation type="submission" date="2017-01" db="EMBL/GenBank/DDBJ databases">
        <title>The complete genome sequence of a sulfur-oxidizing marine bacterium Thioclava sp. 25B10_4T.</title>
        <authorList>
            <person name="Liu Y."/>
            <person name="Lai Q."/>
            <person name="Shao Z."/>
        </authorList>
    </citation>
    <scope>NUCLEOTIDE SEQUENCE [LARGE SCALE GENOMIC DNA]</scope>
    <source>
        <strain evidence="2 3">25B10_4</strain>
    </source>
</reference>
<dbReference type="RefSeq" id="WP_075774072.1">
    <property type="nucleotide sequence ID" value="NZ_CP019437.1"/>
</dbReference>
<dbReference type="EMBL" id="CP019437">
    <property type="protein sequence ID" value="AQS49227.1"/>
    <property type="molecule type" value="Genomic_DNA"/>
</dbReference>
<accession>A0ABM6IKM1</accession>
<keyword evidence="3" id="KW-1185">Reference proteome</keyword>
<dbReference type="PROSITE" id="PS51257">
    <property type="entry name" value="PROKAR_LIPOPROTEIN"/>
    <property type="match status" value="1"/>
</dbReference>
<evidence type="ECO:0008006" key="4">
    <source>
        <dbReference type="Google" id="ProtNLM"/>
    </source>
</evidence>
<protein>
    <recommendedName>
        <fullName evidence="4">Secreted protein</fullName>
    </recommendedName>
</protein>
<feature type="chain" id="PRO_5046450541" description="Secreted protein" evidence="1">
    <location>
        <begin position="24"/>
        <end position="122"/>
    </location>
</feature>